<evidence type="ECO:0000256" key="2">
    <source>
        <dbReference type="ARBA" id="ARBA00022475"/>
    </source>
</evidence>
<reference evidence="8" key="2">
    <citation type="journal article" date="2015" name="Sci. Rep.">
        <title>Genetic analysis of capsular polysaccharide synthesis gene clusters in 79 capsular types of Klebsiella spp.</title>
        <authorList>
            <person name="Pan Y.J."/>
            <person name="Lin T.L."/>
            <person name="Chen C.T."/>
            <person name="Chen Y.Y."/>
            <person name="Hsieh P.F."/>
            <person name="Hsu C.R."/>
            <person name="Wu M.C."/>
            <person name="Wang J.T."/>
        </authorList>
    </citation>
    <scope>NUCLEOTIDE SEQUENCE</scope>
    <source>
        <strain evidence="8">370</strain>
    </source>
</reference>
<dbReference type="PANTHER" id="PTHR30250:SF11">
    <property type="entry name" value="O-ANTIGEN TRANSPORTER-RELATED"/>
    <property type="match status" value="1"/>
</dbReference>
<dbReference type="InterPro" id="IPR002797">
    <property type="entry name" value="Polysacc_synth"/>
</dbReference>
<feature type="transmembrane region" description="Helical" evidence="7">
    <location>
        <begin position="294"/>
        <end position="315"/>
    </location>
</feature>
<dbReference type="GO" id="GO:0005886">
    <property type="term" value="C:plasma membrane"/>
    <property type="evidence" value="ECO:0007669"/>
    <property type="project" value="UniProtKB-SubCell"/>
</dbReference>
<feature type="transmembrane region" description="Helical" evidence="7">
    <location>
        <begin position="15"/>
        <end position="36"/>
    </location>
</feature>
<dbReference type="InterPro" id="IPR050833">
    <property type="entry name" value="Poly_Biosynth_Transport"/>
</dbReference>
<evidence type="ECO:0000256" key="1">
    <source>
        <dbReference type="ARBA" id="ARBA00004651"/>
    </source>
</evidence>
<accession>A0A0P0YT27</accession>
<organism evidence="8">
    <name type="scientific">Klebsiella sp. 370</name>
    <dbReference type="NCBI Taxonomy" id="1497842"/>
    <lineage>
        <taxon>Bacteria</taxon>
        <taxon>Pseudomonadati</taxon>
        <taxon>Pseudomonadota</taxon>
        <taxon>Gammaproteobacteria</taxon>
        <taxon>Enterobacterales</taxon>
        <taxon>Enterobacteriaceae</taxon>
        <taxon>Klebsiella/Raoultella group</taxon>
        <taxon>Klebsiella</taxon>
    </lineage>
</organism>
<dbReference type="EMBL" id="AB924612">
    <property type="protein sequence ID" value="BAT24435.1"/>
    <property type="molecule type" value="Genomic_DNA"/>
</dbReference>
<evidence type="ECO:0000256" key="6">
    <source>
        <dbReference type="ARBA" id="ARBA00049738"/>
    </source>
</evidence>
<feature type="transmembrane region" description="Helical" evidence="7">
    <location>
        <begin position="175"/>
        <end position="196"/>
    </location>
</feature>
<evidence type="ECO:0000256" key="7">
    <source>
        <dbReference type="SAM" id="Phobius"/>
    </source>
</evidence>
<evidence type="ECO:0000256" key="5">
    <source>
        <dbReference type="ARBA" id="ARBA00023136"/>
    </source>
</evidence>
<feature type="transmembrane region" description="Helical" evidence="7">
    <location>
        <begin position="335"/>
        <end position="356"/>
    </location>
</feature>
<keyword evidence="5 7" id="KW-0472">Membrane</keyword>
<feature type="transmembrane region" description="Helical" evidence="7">
    <location>
        <begin position="48"/>
        <end position="70"/>
    </location>
</feature>
<keyword evidence="4 7" id="KW-1133">Transmembrane helix</keyword>
<proteinExistence type="predicted"/>
<gene>
    <name evidence="8" type="primary">wzx</name>
</gene>
<keyword evidence="2" id="KW-1003">Cell membrane</keyword>
<feature type="transmembrane region" description="Helical" evidence="7">
    <location>
        <begin position="390"/>
        <end position="411"/>
    </location>
</feature>
<evidence type="ECO:0000313" key="8">
    <source>
        <dbReference type="EMBL" id="BAT24435.1"/>
    </source>
</evidence>
<evidence type="ECO:0000256" key="3">
    <source>
        <dbReference type="ARBA" id="ARBA00022692"/>
    </source>
</evidence>
<feature type="transmembrane region" description="Helical" evidence="7">
    <location>
        <begin position="90"/>
        <end position="111"/>
    </location>
</feature>
<name>A0A0P0YT27_9ENTR</name>
<reference evidence="8" key="1">
    <citation type="submission" date="2014-04" db="EMBL/GenBank/DDBJ databases">
        <authorList>
            <person name="Harrison E."/>
        </authorList>
    </citation>
    <scope>NUCLEOTIDE SEQUENCE</scope>
    <source>
        <strain evidence="8">370</strain>
    </source>
</reference>
<comment type="subcellular location">
    <subcellularLocation>
        <location evidence="1">Cell membrane</location>
        <topology evidence="1">Multi-pass membrane protein</topology>
    </subcellularLocation>
</comment>
<protein>
    <recommendedName>
        <fullName evidence="6">Putative O-antigen transporter</fullName>
    </recommendedName>
</protein>
<evidence type="ECO:0000256" key="4">
    <source>
        <dbReference type="ARBA" id="ARBA00022989"/>
    </source>
</evidence>
<feature type="transmembrane region" description="Helical" evidence="7">
    <location>
        <begin position="236"/>
        <end position="257"/>
    </location>
</feature>
<dbReference type="Pfam" id="PF01943">
    <property type="entry name" value="Polysacc_synt"/>
    <property type="match status" value="1"/>
</dbReference>
<feature type="transmembrane region" description="Helical" evidence="7">
    <location>
        <begin position="368"/>
        <end position="384"/>
    </location>
</feature>
<dbReference type="PANTHER" id="PTHR30250">
    <property type="entry name" value="PST FAMILY PREDICTED COLANIC ACID TRANSPORTER"/>
    <property type="match status" value="1"/>
</dbReference>
<feature type="transmembrane region" description="Helical" evidence="7">
    <location>
        <begin position="149"/>
        <end position="168"/>
    </location>
</feature>
<keyword evidence="3 7" id="KW-0812">Transmembrane</keyword>
<dbReference type="AlphaFoldDB" id="A0A0P0YT27"/>
<sequence>MVVYLMKANVGRETIYLYLVQISNIILPLVLVPYLAHVLGVEFFGKLSYAQAISYIAIFFVDFGFNFSAARNIGIDTNNNKNISRIYSNVQVIKSLIFTAVVLLGIAFVLLSNQSIIDKKLTILGVLSASSSILMPAWLFQGLGRNSNVAFLNFASRLLSLLLIVLFVKNQEDLIIAAICQLFSPVLAGVGMQMIMLKNKVVDFTFSHISFEDIKILSRDSFHNFSASFLTLGFTYFNPIIIKVFLGDSVLGVYSFADKLANVLRQLYIPLVQANFSRVCSLFHEQKYSTLKNMFIKIAYVFLGISLFAYISNYFLGEVVINLFFSEGEGVSTLLRVMIFTQFIIAISMILVNLIVIPAGQSYYLKKVYLFAVIFYFSIIYPMIKWGGVYGVAISISLVELLIVCLFFKFIKKKKILI</sequence>